<dbReference type="InterPro" id="IPR046171">
    <property type="entry name" value="DUF6173"/>
</dbReference>
<proteinExistence type="predicted"/>
<organism evidence="1 2">
    <name type="scientific">Halobacillus yeomjeoni</name>
    <dbReference type="NCBI Taxonomy" id="311194"/>
    <lineage>
        <taxon>Bacteria</taxon>
        <taxon>Bacillati</taxon>
        <taxon>Bacillota</taxon>
        <taxon>Bacilli</taxon>
        <taxon>Bacillales</taxon>
        <taxon>Bacillaceae</taxon>
        <taxon>Halobacillus</taxon>
    </lineage>
</organism>
<dbReference type="EMBL" id="JADZSC010000001">
    <property type="protein sequence ID" value="MBH0229403.1"/>
    <property type="molecule type" value="Genomic_DNA"/>
</dbReference>
<dbReference type="Proteomes" id="UP000614490">
    <property type="component" value="Unassembled WGS sequence"/>
</dbReference>
<gene>
    <name evidence="1" type="ORF">H0267_04165</name>
</gene>
<keyword evidence="2" id="KW-1185">Reference proteome</keyword>
<dbReference type="RefSeq" id="WP_197316016.1">
    <property type="nucleotide sequence ID" value="NZ_JADZSC010000001.1"/>
</dbReference>
<reference evidence="1 2" key="1">
    <citation type="journal article" date="2005" name="Int. J. Syst. Evol. Microbiol.">
        <title>Halobacillus yeomjeoni sp. nov., isolated from a marine solar saltern in Korea.</title>
        <authorList>
            <person name="Yoon J.H."/>
            <person name="Kang S.J."/>
            <person name="Lee C.H."/>
            <person name="Oh H.W."/>
            <person name="Oh T.K."/>
        </authorList>
    </citation>
    <scope>NUCLEOTIDE SEQUENCE [LARGE SCALE GENOMIC DNA]</scope>
    <source>
        <strain evidence="1 2">KCTC 3957</strain>
    </source>
</reference>
<name>A0A931HU15_9BACI</name>
<sequence>MEYHLGLPGTKPVKPIQQVLAENQYASKFYEQIVRMICDFEKELDPDHEVGARLVSFGQAVQFHIQGLSYQNPSLITFYGYLESGAKVELIQHVSQISFLLMSLPKQEQNEPARRIGFQLKEKNS</sequence>
<comment type="caution">
    <text evidence="1">The sequence shown here is derived from an EMBL/GenBank/DDBJ whole genome shotgun (WGS) entry which is preliminary data.</text>
</comment>
<dbReference type="Pfam" id="PF19670">
    <property type="entry name" value="DUF6173"/>
    <property type="match status" value="1"/>
</dbReference>
<evidence type="ECO:0000313" key="2">
    <source>
        <dbReference type="Proteomes" id="UP000614490"/>
    </source>
</evidence>
<accession>A0A931HU15</accession>
<protein>
    <submittedName>
        <fullName evidence="1">Uncharacterized protein</fullName>
    </submittedName>
</protein>
<evidence type="ECO:0000313" key="1">
    <source>
        <dbReference type="EMBL" id="MBH0229403.1"/>
    </source>
</evidence>
<dbReference type="AlphaFoldDB" id="A0A931HU15"/>